<dbReference type="AlphaFoldDB" id="A0AAV5EWR2"/>
<keyword evidence="2" id="KW-1185">Reference proteome</keyword>
<evidence type="ECO:0000313" key="2">
    <source>
        <dbReference type="Proteomes" id="UP001054889"/>
    </source>
</evidence>
<sequence>MSVGVTRPTEGVLTGDKAGCGEVKAEVRTEQVKRALEKLMDGGADGDGMRSKVREFKAVAKAALEKGGSSHMNLDKLIHFAV</sequence>
<accession>A0AAV5EWR2</accession>
<protein>
    <submittedName>
        <fullName evidence="1">Uncharacterized protein</fullName>
    </submittedName>
</protein>
<comment type="caution">
    <text evidence="1">The sequence shown here is derived from an EMBL/GenBank/DDBJ whole genome shotgun (WGS) entry which is preliminary data.</text>
</comment>
<name>A0AAV5EWR2_ELECO</name>
<evidence type="ECO:0000313" key="1">
    <source>
        <dbReference type="EMBL" id="GJN26989.1"/>
    </source>
</evidence>
<reference evidence="1" key="2">
    <citation type="submission" date="2021-12" db="EMBL/GenBank/DDBJ databases">
        <title>Resequencing data analysis of finger millet.</title>
        <authorList>
            <person name="Hatakeyama M."/>
            <person name="Aluri S."/>
            <person name="Balachadran M.T."/>
            <person name="Sivarajan S.R."/>
            <person name="Poveda L."/>
            <person name="Shimizu-Inatsugi R."/>
            <person name="Schlapbach R."/>
            <person name="Sreeman S.M."/>
            <person name="Shimizu K.K."/>
        </authorList>
    </citation>
    <scope>NUCLEOTIDE SEQUENCE</scope>
</reference>
<dbReference type="EMBL" id="BQKI01000079">
    <property type="protein sequence ID" value="GJN26989.1"/>
    <property type="molecule type" value="Genomic_DNA"/>
</dbReference>
<organism evidence="1 2">
    <name type="scientific">Eleusine coracana subsp. coracana</name>
    <dbReference type="NCBI Taxonomy" id="191504"/>
    <lineage>
        <taxon>Eukaryota</taxon>
        <taxon>Viridiplantae</taxon>
        <taxon>Streptophyta</taxon>
        <taxon>Embryophyta</taxon>
        <taxon>Tracheophyta</taxon>
        <taxon>Spermatophyta</taxon>
        <taxon>Magnoliopsida</taxon>
        <taxon>Liliopsida</taxon>
        <taxon>Poales</taxon>
        <taxon>Poaceae</taxon>
        <taxon>PACMAD clade</taxon>
        <taxon>Chloridoideae</taxon>
        <taxon>Cynodonteae</taxon>
        <taxon>Eleusininae</taxon>
        <taxon>Eleusine</taxon>
    </lineage>
</organism>
<dbReference type="Gene3D" id="3.40.50.2000">
    <property type="entry name" value="Glycogen Phosphorylase B"/>
    <property type="match status" value="2"/>
</dbReference>
<reference evidence="1" key="1">
    <citation type="journal article" date="2018" name="DNA Res.">
        <title>Multiple hybrid de novo genome assembly of finger millet, an orphan allotetraploid crop.</title>
        <authorList>
            <person name="Hatakeyama M."/>
            <person name="Aluri S."/>
            <person name="Balachadran M.T."/>
            <person name="Sivarajan S.R."/>
            <person name="Patrignani A."/>
            <person name="Gruter S."/>
            <person name="Poveda L."/>
            <person name="Shimizu-Inatsugi R."/>
            <person name="Baeten J."/>
            <person name="Francoijs K.J."/>
            <person name="Nataraja K.N."/>
            <person name="Reddy Y.A.N."/>
            <person name="Phadnis S."/>
            <person name="Ravikumar R.L."/>
            <person name="Schlapbach R."/>
            <person name="Sreeman S.M."/>
            <person name="Shimizu K.K."/>
        </authorList>
    </citation>
    <scope>NUCLEOTIDE SEQUENCE</scope>
</reference>
<dbReference type="SUPFAM" id="SSF53756">
    <property type="entry name" value="UDP-Glycosyltransferase/glycogen phosphorylase"/>
    <property type="match status" value="1"/>
</dbReference>
<proteinExistence type="predicted"/>
<gene>
    <name evidence="1" type="primary">gb14962</name>
    <name evidence="1" type="ORF">PR202_gb14962</name>
</gene>
<dbReference type="Proteomes" id="UP001054889">
    <property type="component" value="Unassembled WGS sequence"/>
</dbReference>